<dbReference type="FunFam" id="3.90.550.10:FF:000158">
    <property type="entry name" value="Glycosyl transferase family 2"/>
    <property type="match status" value="1"/>
</dbReference>
<dbReference type="CDD" id="cd04187">
    <property type="entry name" value="DPM1_like_bac"/>
    <property type="match status" value="1"/>
</dbReference>
<evidence type="ECO:0000256" key="2">
    <source>
        <dbReference type="ARBA" id="ARBA00022676"/>
    </source>
</evidence>
<dbReference type="GO" id="GO:0005886">
    <property type="term" value="C:plasma membrane"/>
    <property type="evidence" value="ECO:0007669"/>
    <property type="project" value="TreeGrafter"/>
</dbReference>
<proteinExistence type="predicted"/>
<evidence type="ECO:0000256" key="7">
    <source>
        <dbReference type="ARBA" id="ARBA00023136"/>
    </source>
</evidence>
<keyword evidence="7 8" id="KW-0472">Membrane</keyword>
<evidence type="ECO:0000313" key="11">
    <source>
        <dbReference type="Proteomes" id="UP000822688"/>
    </source>
</evidence>
<dbReference type="SUPFAM" id="SSF53448">
    <property type="entry name" value="Nucleotide-diphospho-sugar transferases"/>
    <property type="match status" value="1"/>
</dbReference>
<feature type="transmembrane region" description="Helical" evidence="8">
    <location>
        <begin position="459"/>
        <end position="483"/>
    </location>
</feature>
<dbReference type="PANTHER" id="PTHR48090:SF3">
    <property type="entry name" value="UNDECAPRENYL-PHOSPHATE 4-DEOXY-4-FORMAMIDO-L-ARABINOSE TRANSFERASE"/>
    <property type="match status" value="1"/>
</dbReference>
<dbReference type="InterPro" id="IPR029044">
    <property type="entry name" value="Nucleotide-diphossugar_trans"/>
</dbReference>
<name>A0A8T0G773_CERPU</name>
<dbReference type="GO" id="GO:0016757">
    <property type="term" value="F:glycosyltransferase activity"/>
    <property type="evidence" value="ECO:0007669"/>
    <property type="project" value="UniProtKB-KW"/>
</dbReference>
<keyword evidence="11" id="KW-1185">Reference proteome</keyword>
<protein>
    <recommendedName>
        <fullName evidence="9">Glycosyltransferase 2-like domain-containing protein</fullName>
    </recommendedName>
</protein>
<evidence type="ECO:0000259" key="9">
    <source>
        <dbReference type="Pfam" id="PF00535"/>
    </source>
</evidence>
<accession>A0A8T0G773</accession>
<sequence length="506" mass="55585">MNTLLCEIYCEEFCGILIIATLRAQGPRRSPSPSLPSLPTSLKQHLQRSKAYSWLCTTVGYLLCEFGTREVPDSAFVSCLRIIMVRSVALLAAGGGVLGHLHPCHTSRVCMTQRVHLQLPKFRDEDLQSLCVRTKFSNKRRIRAGLEVNSVPVIDDAEALFPVKKPLAVSVIIPVYNEVGTIGTLVEKVGRVMQNRGGPYEVVCIDDGSTDGTTGLLKAMAAEREDMRVVIFRRNFGQTAAMAAGFDLAAGQVFVTMDGDLQNDAEDIPQLVDQLVYGNQGGQAVDTGVVREDGGYDLVCGWRRKRKDNLLTRNFPSWVANMLIGALTGVKLHDYGCSLKAYRASLVSSIRLYGEMHRFIPALAAMEGAAISELEVRHHPRTLGKSKYGLGRIFRVLMDLTTMCFLQRFREKPMHLMGSLGGLCVMGSMVAAVFTTCSLINIAQIWGYGMAIANAGQGFAFSVQLLIVGFQLVCLGLLAEVCVRTYFESQPRPAYRIREVATSATR</sequence>
<dbReference type="PANTHER" id="PTHR48090">
    <property type="entry name" value="UNDECAPRENYL-PHOSPHATE 4-DEOXY-4-FORMAMIDO-L-ARABINOSE TRANSFERASE-RELATED"/>
    <property type="match status" value="1"/>
</dbReference>
<comment type="caution">
    <text evidence="10">The sequence shown here is derived from an EMBL/GenBank/DDBJ whole genome shotgun (WGS) entry which is preliminary data.</text>
</comment>
<gene>
    <name evidence="10" type="ORF">KC19_12G127500</name>
</gene>
<evidence type="ECO:0000256" key="8">
    <source>
        <dbReference type="SAM" id="Phobius"/>
    </source>
</evidence>
<evidence type="ECO:0000256" key="1">
    <source>
        <dbReference type="ARBA" id="ARBA00022475"/>
    </source>
</evidence>
<keyword evidence="3" id="KW-0808">Transferase</keyword>
<dbReference type="Proteomes" id="UP000822688">
    <property type="component" value="Chromosome 12"/>
</dbReference>
<evidence type="ECO:0000256" key="4">
    <source>
        <dbReference type="ARBA" id="ARBA00022692"/>
    </source>
</evidence>
<reference evidence="10" key="1">
    <citation type="submission" date="2020-06" db="EMBL/GenBank/DDBJ databases">
        <title>WGS assembly of Ceratodon purpureus strain R40.</title>
        <authorList>
            <person name="Carey S.B."/>
            <person name="Jenkins J."/>
            <person name="Shu S."/>
            <person name="Lovell J.T."/>
            <person name="Sreedasyam A."/>
            <person name="Maumus F."/>
            <person name="Tiley G.P."/>
            <person name="Fernandez-Pozo N."/>
            <person name="Barry K."/>
            <person name="Chen C."/>
            <person name="Wang M."/>
            <person name="Lipzen A."/>
            <person name="Daum C."/>
            <person name="Saski C.A."/>
            <person name="Payton A.C."/>
            <person name="Mcbreen J.C."/>
            <person name="Conrad R.E."/>
            <person name="Kollar L.M."/>
            <person name="Olsson S."/>
            <person name="Huttunen S."/>
            <person name="Landis J.B."/>
            <person name="Wickett N.J."/>
            <person name="Johnson M.G."/>
            <person name="Rensing S.A."/>
            <person name="Grimwood J."/>
            <person name="Schmutz J."/>
            <person name="Mcdaniel S.F."/>
        </authorList>
    </citation>
    <scope>NUCLEOTIDE SEQUENCE</scope>
    <source>
        <strain evidence="10">R40</strain>
    </source>
</reference>
<dbReference type="AlphaFoldDB" id="A0A8T0G773"/>
<keyword evidence="2" id="KW-0328">Glycosyltransferase</keyword>
<evidence type="ECO:0000256" key="6">
    <source>
        <dbReference type="ARBA" id="ARBA00022989"/>
    </source>
</evidence>
<feature type="domain" description="Glycosyltransferase 2-like" evidence="9">
    <location>
        <begin position="170"/>
        <end position="276"/>
    </location>
</feature>
<dbReference type="Gene3D" id="3.90.550.10">
    <property type="entry name" value="Spore Coat Polysaccharide Biosynthesis Protein SpsA, Chain A"/>
    <property type="match status" value="1"/>
</dbReference>
<keyword evidence="5" id="KW-0448">Lipopolysaccharide biosynthesis</keyword>
<keyword evidence="1" id="KW-1003">Cell membrane</keyword>
<evidence type="ECO:0000256" key="3">
    <source>
        <dbReference type="ARBA" id="ARBA00022679"/>
    </source>
</evidence>
<evidence type="ECO:0000256" key="5">
    <source>
        <dbReference type="ARBA" id="ARBA00022985"/>
    </source>
</evidence>
<organism evidence="10 11">
    <name type="scientific">Ceratodon purpureus</name>
    <name type="common">Fire moss</name>
    <name type="synonym">Dicranum purpureum</name>
    <dbReference type="NCBI Taxonomy" id="3225"/>
    <lineage>
        <taxon>Eukaryota</taxon>
        <taxon>Viridiplantae</taxon>
        <taxon>Streptophyta</taxon>
        <taxon>Embryophyta</taxon>
        <taxon>Bryophyta</taxon>
        <taxon>Bryophytina</taxon>
        <taxon>Bryopsida</taxon>
        <taxon>Dicranidae</taxon>
        <taxon>Pseudoditrichales</taxon>
        <taxon>Ditrichaceae</taxon>
        <taxon>Ceratodon</taxon>
    </lineage>
</organism>
<feature type="transmembrane region" description="Helical" evidence="8">
    <location>
        <begin position="420"/>
        <end position="447"/>
    </location>
</feature>
<dbReference type="InterPro" id="IPR050256">
    <property type="entry name" value="Glycosyltransferase_2"/>
</dbReference>
<keyword evidence="6 8" id="KW-1133">Transmembrane helix</keyword>
<keyword evidence="4 8" id="KW-0812">Transmembrane</keyword>
<dbReference type="Pfam" id="PF00535">
    <property type="entry name" value="Glycos_transf_2"/>
    <property type="match status" value="1"/>
</dbReference>
<evidence type="ECO:0000313" key="10">
    <source>
        <dbReference type="EMBL" id="KAG0554880.1"/>
    </source>
</evidence>
<dbReference type="EMBL" id="CM026433">
    <property type="protein sequence ID" value="KAG0554880.1"/>
    <property type="molecule type" value="Genomic_DNA"/>
</dbReference>
<dbReference type="InterPro" id="IPR001173">
    <property type="entry name" value="Glyco_trans_2-like"/>
</dbReference>